<evidence type="ECO:0000313" key="13">
    <source>
        <dbReference type="EMBL" id="GFG40762.1"/>
    </source>
</evidence>
<dbReference type="InterPro" id="IPR036272">
    <property type="entry name" value="Methuselah_N_sf"/>
</dbReference>
<dbReference type="SUPFAM" id="SSF81321">
    <property type="entry name" value="Family A G protein-coupled receptor-like"/>
    <property type="match status" value="1"/>
</dbReference>
<evidence type="ECO:0000256" key="9">
    <source>
        <dbReference type="ARBA" id="ARBA00023224"/>
    </source>
</evidence>
<evidence type="ECO:0000256" key="3">
    <source>
        <dbReference type="ARBA" id="ARBA00022692"/>
    </source>
</evidence>
<dbReference type="GO" id="GO:0007166">
    <property type="term" value="P:cell surface receptor signaling pathway"/>
    <property type="evidence" value="ECO:0007669"/>
    <property type="project" value="InterPro"/>
</dbReference>
<dbReference type="Gene3D" id="1.20.1070.10">
    <property type="entry name" value="Rhodopsin 7-helix transmembrane proteins"/>
    <property type="match status" value="1"/>
</dbReference>
<dbReference type="Gene3D" id="2.170.180.11">
    <property type="entry name" value="Methuselah ectodomain, domain 2"/>
    <property type="match status" value="1"/>
</dbReference>
<dbReference type="InParanoid" id="A0A6L2QAN0"/>
<dbReference type="CDD" id="cd15039">
    <property type="entry name" value="7tmB3_Methuselah-like"/>
    <property type="match status" value="1"/>
</dbReference>
<feature type="transmembrane region" description="Helical" evidence="10">
    <location>
        <begin position="575"/>
        <end position="597"/>
    </location>
</feature>
<keyword evidence="3 10" id="KW-0812">Transmembrane</keyword>
<evidence type="ECO:0000259" key="12">
    <source>
        <dbReference type="PROSITE" id="PS50261"/>
    </source>
</evidence>
<feature type="chain" id="PRO_5026668765" description="G-protein coupled receptors family 2 profile 2 domain-containing protein" evidence="11">
    <location>
        <begin position="28"/>
        <end position="837"/>
    </location>
</feature>
<keyword evidence="5 10" id="KW-1133">Transmembrane helix</keyword>
<evidence type="ECO:0000256" key="2">
    <source>
        <dbReference type="ARBA" id="ARBA00008979"/>
    </source>
</evidence>
<dbReference type="InterPro" id="IPR000832">
    <property type="entry name" value="GPCR_2_secretin-like"/>
</dbReference>
<keyword evidence="4 11" id="KW-0732">Signal</keyword>
<proteinExistence type="inferred from homology"/>
<keyword evidence="14" id="KW-1185">Reference proteome</keyword>
<keyword evidence="8" id="KW-0675">Receptor</keyword>
<evidence type="ECO:0000256" key="10">
    <source>
        <dbReference type="SAM" id="Phobius"/>
    </source>
</evidence>
<feature type="signal peptide" evidence="11">
    <location>
        <begin position="1"/>
        <end position="27"/>
    </location>
</feature>
<dbReference type="AlphaFoldDB" id="A0A6L2QAN0"/>
<sequence length="837" mass="94180">MGKVCCSVCVLVVCAVLVSVSCHGSSADPVRRTDRFAAASHSTAGWDRKVMPFITTRYAEPMSEAMELEPPPKNHYRVHANTTSVKKLGVETFIDVNRSATTGRIAVDQNLIEGRSLVTDTSVHNSSRNMDTLGLTTTTSNIVSNEDSSATKGKIVKYRTVDNVLADRGQIKPGSPENVLADINSPITTDTRNITTGEFLEQTTQKDVNSGKTQGLNSDTEMVAIVSNNVIGKKHIKSFVNNNNVTCGKDWNQVGTDVVSAAREENSLPLRKTDIQKSNEHTIRIRRNSNSNDEEDKMIESGSEEMRNKNITNEEDINNMNSETACNRLLSVVITDWKIFPNGSLLSLDDTHVLYPPEYFWKELTDDNDTEVRGCLCLLRNCIRKCCPEGQTLTKDHDCVPSNLTLLHPFSPQFIDENTNQPVKNVDVHRLYGNPCSYESYLLDPKLSADDQFTLLLTGVLSAPAEGNFTVAEYCIEAFEEQEAILPLLCFPEEEYGPITQSAAIDLLYPIGLIISVPFLFATFFVYAVISELRNLHGKSLMCHVSSLLTAYVFLAIVQLDGVRLSNEFCIFCSFVIYFAFLASFFWLNVMCFDIWWTFCGVRALRGTVKERERRKFILYSFYAWSAPLIMLVVAMSMDLNPEVPSTYIKPEFGVTKCWFKTDIAVLAYFFGPIGVLLLCNSIFFIATAFKIVVLKRETRMLKGEESRRHDDQANRQRLNLYLKLFIVMGVNWIMEVISWAAGGPEYLWYFTDLGNILQGVLIFIIFVCKQKVRRILVRKFCPQCANRSGYRFPGSTRSRPTTSHSSSYTYTTTTSVSSHEQFQMKSAGTFRTSDVP</sequence>
<dbReference type="PANTHER" id="PTHR46953:SF1">
    <property type="entry name" value="G-PROTEIN COUPLED RECEPTOR MTH-LIKE 1-RELATED"/>
    <property type="match status" value="1"/>
</dbReference>
<keyword evidence="7 10" id="KW-0472">Membrane</keyword>
<accession>A0A6L2QAN0</accession>
<feature type="transmembrane region" description="Helical" evidence="10">
    <location>
        <begin position="617"/>
        <end position="638"/>
    </location>
</feature>
<feature type="transmembrane region" description="Helical" evidence="10">
    <location>
        <begin position="541"/>
        <end position="560"/>
    </location>
</feature>
<keyword evidence="9" id="KW-0807">Transducer</keyword>
<dbReference type="InterPro" id="IPR023311">
    <property type="entry name" value="Methusela_ecto_dom_2"/>
</dbReference>
<feature type="domain" description="G-protein coupled receptors family 2 profile 2" evidence="12">
    <location>
        <begin position="505"/>
        <end position="771"/>
    </location>
</feature>
<dbReference type="OrthoDB" id="6082634at2759"/>
<feature type="transmembrane region" description="Helical" evidence="10">
    <location>
        <begin position="721"/>
        <end position="741"/>
    </location>
</feature>
<dbReference type="GO" id="GO:0004930">
    <property type="term" value="F:G protein-coupled receptor activity"/>
    <property type="evidence" value="ECO:0007669"/>
    <property type="project" value="UniProtKB-KW"/>
</dbReference>
<comment type="subcellular location">
    <subcellularLocation>
        <location evidence="1">Membrane</location>
        <topology evidence="1">Multi-pass membrane protein</topology>
    </subcellularLocation>
</comment>
<dbReference type="PROSITE" id="PS51257">
    <property type="entry name" value="PROKAR_LIPOPROTEIN"/>
    <property type="match status" value="1"/>
</dbReference>
<dbReference type="InterPro" id="IPR052808">
    <property type="entry name" value="GPCR_Mth-like"/>
</dbReference>
<evidence type="ECO:0000256" key="4">
    <source>
        <dbReference type="ARBA" id="ARBA00022729"/>
    </source>
</evidence>
<gene>
    <name evidence="13" type="ORF">Cfor_06040</name>
</gene>
<evidence type="ECO:0000256" key="11">
    <source>
        <dbReference type="SAM" id="SignalP"/>
    </source>
</evidence>
<dbReference type="EMBL" id="BLKM01002586">
    <property type="protein sequence ID" value="GFG40762.1"/>
    <property type="molecule type" value="Genomic_DNA"/>
</dbReference>
<dbReference type="PROSITE" id="PS50261">
    <property type="entry name" value="G_PROTEIN_RECEP_F2_4"/>
    <property type="match status" value="1"/>
</dbReference>
<evidence type="ECO:0000256" key="5">
    <source>
        <dbReference type="ARBA" id="ARBA00022989"/>
    </source>
</evidence>
<evidence type="ECO:0000256" key="8">
    <source>
        <dbReference type="ARBA" id="ARBA00023170"/>
    </source>
</evidence>
<dbReference type="SUPFAM" id="SSF63877">
    <property type="entry name" value="Methuselah ectodomain"/>
    <property type="match status" value="1"/>
</dbReference>
<feature type="transmembrane region" description="Helical" evidence="10">
    <location>
        <begin position="507"/>
        <end position="529"/>
    </location>
</feature>
<reference evidence="14" key="1">
    <citation type="submission" date="2020-01" db="EMBL/GenBank/DDBJ databases">
        <title>Draft genome sequence of the Termite Coptotermes fromosanus.</title>
        <authorList>
            <person name="Itakura S."/>
            <person name="Yosikawa Y."/>
            <person name="Umezawa K."/>
        </authorList>
    </citation>
    <scope>NUCLEOTIDE SEQUENCE [LARGE SCALE GENOMIC DNA]</scope>
</reference>
<dbReference type="GO" id="GO:0016020">
    <property type="term" value="C:membrane"/>
    <property type="evidence" value="ECO:0007669"/>
    <property type="project" value="UniProtKB-SubCell"/>
</dbReference>
<dbReference type="InterPro" id="IPR017981">
    <property type="entry name" value="GPCR_2-like_7TM"/>
</dbReference>
<dbReference type="Proteomes" id="UP000502823">
    <property type="component" value="Unassembled WGS sequence"/>
</dbReference>
<dbReference type="InterPro" id="IPR010596">
    <property type="entry name" value="Methuselah_N_dom"/>
</dbReference>
<comment type="similarity">
    <text evidence="2">Belongs to the G-protein coupled receptor 2 family. Mth subfamily.</text>
</comment>
<evidence type="ECO:0000313" key="14">
    <source>
        <dbReference type="Proteomes" id="UP000502823"/>
    </source>
</evidence>
<dbReference type="PANTHER" id="PTHR46953">
    <property type="entry name" value="G-PROTEIN COUPLED RECEPTOR MTH-LIKE 1-RELATED"/>
    <property type="match status" value="1"/>
</dbReference>
<dbReference type="Pfam" id="PF06652">
    <property type="entry name" value="Methuselah_N"/>
    <property type="match status" value="1"/>
</dbReference>
<comment type="caution">
    <text evidence="13">The sequence shown here is derived from an EMBL/GenBank/DDBJ whole genome shotgun (WGS) entry which is preliminary data.</text>
</comment>
<evidence type="ECO:0000256" key="1">
    <source>
        <dbReference type="ARBA" id="ARBA00004141"/>
    </source>
</evidence>
<dbReference type="FunCoup" id="A0A6L2QAN0">
    <property type="interactions" value="108"/>
</dbReference>
<keyword evidence="6" id="KW-0297">G-protein coupled receptor</keyword>
<evidence type="ECO:0000256" key="7">
    <source>
        <dbReference type="ARBA" id="ARBA00023136"/>
    </source>
</evidence>
<dbReference type="Pfam" id="PF00002">
    <property type="entry name" value="7tm_2"/>
    <property type="match status" value="1"/>
</dbReference>
<name>A0A6L2QAN0_COPFO</name>
<protein>
    <recommendedName>
        <fullName evidence="12">G-protein coupled receptors family 2 profile 2 domain-containing protein</fullName>
    </recommendedName>
</protein>
<evidence type="ECO:0000256" key="6">
    <source>
        <dbReference type="ARBA" id="ARBA00023040"/>
    </source>
</evidence>
<feature type="transmembrane region" description="Helical" evidence="10">
    <location>
        <begin position="747"/>
        <end position="769"/>
    </location>
</feature>
<feature type="transmembrane region" description="Helical" evidence="10">
    <location>
        <begin position="669"/>
        <end position="694"/>
    </location>
</feature>
<organism evidence="13 14">
    <name type="scientific">Coptotermes formosanus</name>
    <name type="common">Formosan subterranean termite</name>
    <dbReference type="NCBI Taxonomy" id="36987"/>
    <lineage>
        <taxon>Eukaryota</taxon>
        <taxon>Metazoa</taxon>
        <taxon>Ecdysozoa</taxon>
        <taxon>Arthropoda</taxon>
        <taxon>Hexapoda</taxon>
        <taxon>Insecta</taxon>
        <taxon>Pterygota</taxon>
        <taxon>Neoptera</taxon>
        <taxon>Polyneoptera</taxon>
        <taxon>Dictyoptera</taxon>
        <taxon>Blattodea</taxon>
        <taxon>Blattoidea</taxon>
        <taxon>Termitoidae</taxon>
        <taxon>Rhinotermitidae</taxon>
        <taxon>Coptotermes</taxon>
    </lineage>
</organism>